<keyword evidence="1" id="KW-0040">ANK repeat</keyword>
<dbReference type="Gene3D" id="1.25.40.20">
    <property type="entry name" value="Ankyrin repeat-containing domain"/>
    <property type="match status" value="1"/>
</dbReference>
<dbReference type="PROSITE" id="PS50088">
    <property type="entry name" value="ANK_REPEAT"/>
    <property type="match status" value="1"/>
</dbReference>
<dbReference type="PANTHER" id="PTHR24127:SF1">
    <property type="entry name" value="ANKYRIN REPEAT AND EF-HAND DOMAIN-CONTAINING PROTEIN 1"/>
    <property type="match status" value="1"/>
</dbReference>
<proteinExistence type="predicted"/>
<dbReference type="PANTHER" id="PTHR24127">
    <property type="entry name" value="ANKYRIN REPEAT AND EF-HAND DOMAIN-CONTAINING PROTEIN 1"/>
    <property type="match status" value="1"/>
</dbReference>
<name>A0A8C5EW99_GOUWI</name>
<organism evidence="2 3">
    <name type="scientific">Gouania willdenowi</name>
    <name type="common">Blunt-snouted clingfish</name>
    <name type="synonym">Lepadogaster willdenowi</name>
    <dbReference type="NCBI Taxonomy" id="441366"/>
    <lineage>
        <taxon>Eukaryota</taxon>
        <taxon>Metazoa</taxon>
        <taxon>Chordata</taxon>
        <taxon>Craniata</taxon>
        <taxon>Vertebrata</taxon>
        <taxon>Euteleostomi</taxon>
        <taxon>Actinopterygii</taxon>
        <taxon>Neopterygii</taxon>
        <taxon>Teleostei</taxon>
        <taxon>Neoteleostei</taxon>
        <taxon>Acanthomorphata</taxon>
        <taxon>Ovalentaria</taxon>
        <taxon>Blenniimorphae</taxon>
        <taxon>Blenniiformes</taxon>
        <taxon>Gobiesocoidei</taxon>
        <taxon>Gobiesocidae</taxon>
        <taxon>Gobiesocinae</taxon>
        <taxon>Gouania</taxon>
    </lineage>
</organism>
<dbReference type="PROSITE" id="PS50297">
    <property type="entry name" value="ANK_REP_REGION"/>
    <property type="match status" value="1"/>
</dbReference>
<dbReference type="SMART" id="SM00248">
    <property type="entry name" value="ANK"/>
    <property type="match status" value="2"/>
</dbReference>
<evidence type="ECO:0000313" key="2">
    <source>
        <dbReference type="Ensembl" id="ENSGWIP00000022800.1"/>
    </source>
</evidence>
<dbReference type="SUPFAM" id="SSF48403">
    <property type="entry name" value="Ankyrin repeat"/>
    <property type="match status" value="1"/>
</dbReference>
<dbReference type="InterPro" id="IPR002110">
    <property type="entry name" value="Ankyrin_rpt"/>
</dbReference>
<feature type="repeat" description="ANK" evidence="1">
    <location>
        <begin position="63"/>
        <end position="95"/>
    </location>
</feature>
<evidence type="ECO:0000313" key="3">
    <source>
        <dbReference type="Proteomes" id="UP000694680"/>
    </source>
</evidence>
<dbReference type="AlphaFoldDB" id="A0A8C5EW99"/>
<sequence length="168" mass="17905">MSHSVADDRLEVLQIYSLLQYIHKGDKERIKQIVEHGEAEKCAPLCFFMLEAGADPKAVNKTTGVTALMAASKAGSLQLVRAILKKGGDPNALSTERLSAVHLAAEVGSLEVIQVLSAYSANMQALTLKSCTALHYAAASGNANLWVGGDVGHSPDPMLTSYFSYTII</sequence>
<accession>A0A8C5EW99</accession>
<evidence type="ECO:0000256" key="1">
    <source>
        <dbReference type="PROSITE-ProRule" id="PRU00023"/>
    </source>
</evidence>
<dbReference type="InterPro" id="IPR052801">
    <property type="entry name" value="Ankyrin-EF-hand"/>
</dbReference>
<dbReference type="Ensembl" id="ENSGWIT00000024980.1">
    <property type="protein sequence ID" value="ENSGWIP00000022800.1"/>
    <property type="gene ID" value="ENSGWIG00000012196.1"/>
</dbReference>
<protein>
    <submittedName>
        <fullName evidence="2">Ankyrin repeat and EF-hand domain containing 1a</fullName>
    </submittedName>
</protein>
<reference evidence="2" key="2">
    <citation type="submission" date="2025-08" db="UniProtKB">
        <authorList>
            <consortium name="Ensembl"/>
        </authorList>
    </citation>
    <scope>IDENTIFICATION</scope>
</reference>
<dbReference type="Pfam" id="PF12796">
    <property type="entry name" value="Ank_2"/>
    <property type="match status" value="1"/>
</dbReference>
<reference evidence="2" key="3">
    <citation type="submission" date="2025-09" db="UniProtKB">
        <authorList>
            <consortium name="Ensembl"/>
        </authorList>
    </citation>
    <scope>IDENTIFICATION</scope>
</reference>
<dbReference type="Proteomes" id="UP000694680">
    <property type="component" value="Chromosome 14"/>
</dbReference>
<reference evidence="2" key="1">
    <citation type="submission" date="2020-06" db="EMBL/GenBank/DDBJ databases">
        <authorList>
            <consortium name="Wellcome Sanger Institute Data Sharing"/>
        </authorList>
    </citation>
    <scope>NUCLEOTIDE SEQUENCE [LARGE SCALE GENOMIC DNA]</scope>
</reference>
<keyword evidence="3" id="KW-1185">Reference proteome</keyword>
<dbReference type="InterPro" id="IPR036770">
    <property type="entry name" value="Ankyrin_rpt-contain_sf"/>
</dbReference>